<evidence type="ECO:0000256" key="1">
    <source>
        <dbReference type="SAM" id="Phobius"/>
    </source>
</evidence>
<feature type="transmembrane region" description="Helical" evidence="1">
    <location>
        <begin position="70"/>
        <end position="88"/>
    </location>
</feature>
<keyword evidence="3" id="KW-1185">Reference proteome</keyword>
<name>A0A3D8PX04_9BACI</name>
<dbReference type="OrthoDB" id="2721169at2"/>
<proteinExistence type="predicted"/>
<dbReference type="Proteomes" id="UP000257143">
    <property type="component" value="Unassembled WGS sequence"/>
</dbReference>
<keyword evidence="1" id="KW-0812">Transmembrane</keyword>
<sequence>MKNNLSIYNIVVHVVNLVILGAIGILAFFFVVNISPNKTPTSDMVAIISIVFLTVVWAINYWLQFKKRKWFVPIAGTVLFVVIAYLYLDVGIPFFYDVFIR</sequence>
<accession>A0A3D8PX04</accession>
<organism evidence="2 3">
    <name type="scientific">Oceanobacillus arenosus</name>
    <dbReference type="NCBI Taxonomy" id="1229153"/>
    <lineage>
        <taxon>Bacteria</taxon>
        <taxon>Bacillati</taxon>
        <taxon>Bacillota</taxon>
        <taxon>Bacilli</taxon>
        <taxon>Bacillales</taxon>
        <taxon>Bacillaceae</taxon>
        <taxon>Oceanobacillus</taxon>
    </lineage>
</organism>
<dbReference type="AlphaFoldDB" id="A0A3D8PX04"/>
<dbReference type="RefSeq" id="WP_115771943.1">
    <property type="nucleotide sequence ID" value="NZ_PIOC01000010.1"/>
</dbReference>
<feature type="transmembrane region" description="Helical" evidence="1">
    <location>
        <begin position="44"/>
        <end position="63"/>
    </location>
</feature>
<comment type="caution">
    <text evidence="2">The sequence shown here is derived from an EMBL/GenBank/DDBJ whole genome shotgun (WGS) entry which is preliminary data.</text>
</comment>
<reference evidence="3" key="1">
    <citation type="submission" date="2017-11" db="EMBL/GenBank/DDBJ databases">
        <authorList>
            <person name="Zhu W."/>
        </authorList>
    </citation>
    <scope>NUCLEOTIDE SEQUENCE [LARGE SCALE GENOMIC DNA]</scope>
    <source>
        <strain evidence="3">CAU 1183</strain>
    </source>
</reference>
<gene>
    <name evidence="2" type="ORF">CWR48_04910</name>
</gene>
<dbReference type="EMBL" id="PIOC01000010">
    <property type="protein sequence ID" value="RDW20067.1"/>
    <property type="molecule type" value="Genomic_DNA"/>
</dbReference>
<protein>
    <submittedName>
        <fullName evidence="2">Uncharacterized protein</fullName>
    </submittedName>
</protein>
<keyword evidence="1" id="KW-1133">Transmembrane helix</keyword>
<keyword evidence="1" id="KW-0472">Membrane</keyword>
<evidence type="ECO:0000313" key="3">
    <source>
        <dbReference type="Proteomes" id="UP000257143"/>
    </source>
</evidence>
<feature type="transmembrane region" description="Helical" evidence="1">
    <location>
        <begin position="7"/>
        <end position="32"/>
    </location>
</feature>
<evidence type="ECO:0000313" key="2">
    <source>
        <dbReference type="EMBL" id="RDW20067.1"/>
    </source>
</evidence>